<dbReference type="KEGG" id="hyg:AUC43_01585"/>
<dbReference type="PROSITE" id="PS50966">
    <property type="entry name" value="ZF_SWIM"/>
    <property type="match status" value="1"/>
</dbReference>
<organism evidence="4 5">
    <name type="scientific">Hymenobacter sedentarius</name>
    <dbReference type="NCBI Taxonomy" id="1411621"/>
    <lineage>
        <taxon>Bacteria</taxon>
        <taxon>Pseudomonadati</taxon>
        <taxon>Bacteroidota</taxon>
        <taxon>Cytophagia</taxon>
        <taxon>Cytophagales</taxon>
        <taxon>Hymenobacteraceae</taxon>
        <taxon>Hymenobacter</taxon>
    </lineage>
</organism>
<protein>
    <recommendedName>
        <fullName evidence="3">SWIM-type domain-containing protein</fullName>
    </recommendedName>
</protein>
<dbReference type="InterPro" id="IPR007527">
    <property type="entry name" value="Znf_SWIM"/>
</dbReference>
<dbReference type="EMBL" id="CP013909">
    <property type="protein sequence ID" value="ALW83908.1"/>
    <property type="molecule type" value="Genomic_DNA"/>
</dbReference>
<evidence type="ECO:0000256" key="1">
    <source>
        <dbReference type="PROSITE-ProRule" id="PRU00325"/>
    </source>
</evidence>
<proteinExistence type="predicted"/>
<keyword evidence="1" id="KW-0863">Zinc-finger</keyword>
<keyword evidence="1" id="KW-0862">Zinc</keyword>
<keyword evidence="1" id="KW-0479">Metal-binding</keyword>
<sequence length="328" mass="36636">MFTQEDLEALVPSKIFERGAAYYYEEDAVGHIQRKGNVFKARVRGTDTYRVSLTIRAAGSPEIHCDCPYEHGDVCKHGIALGLAVLDLMEDEPASEPLAPSKLSKAEQSVHILNGAWTRTSDKEKLGFLHQLLSQKPKQLHRFLEAFEFDEELLAALPAAPRLTAKSTPQLARRPAPRQPLTLTEQAHQLLAQQRGHDLLPLVLSVDWLQHPPASDTHALPYLLSEAARFQPEAAFDAVMERFEAFLQNKALRAYPLYNRLAACLQALAQLPSLTKQVQLFASELMQQYRQLRALRESLARAGFSPIAPEEATALPPKRRGRQPRAAG</sequence>
<dbReference type="OrthoDB" id="9760715at2"/>
<dbReference type="AlphaFoldDB" id="A0A0U3SCL9"/>
<dbReference type="Proteomes" id="UP000059542">
    <property type="component" value="Chromosome"/>
</dbReference>
<reference evidence="4 5" key="1">
    <citation type="submission" date="2015-12" db="EMBL/GenBank/DDBJ databases">
        <authorList>
            <person name="Shamseldin A."/>
            <person name="Moawad H."/>
            <person name="Abd El-Rahim W.M."/>
            <person name="Sadowsky M.J."/>
        </authorList>
    </citation>
    <scope>NUCLEOTIDE SEQUENCE [LARGE SCALE GENOMIC DNA]</scope>
    <source>
        <strain evidence="4 5">DG5B</strain>
    </source>
</reference>
<feature type="compositionally biased region" description="Basic residues" evidence="2">
    <location>
        <begin position="317"/>
        <end position="328"/>
    </location>
</feature>
<evidence type="ECO:0000313" key="4">
    <source>
        <dbReference type="EMBL" id="ALW83908.1"/>
    </source>
</evidence>
<dbReference type="RefSeq" id="WP_068188968.1">
    <property type="nucleotide sequence ID" value="NZ_CP013909.1"/>
</dbReference>
<feature type="domain" description="SWIM-type" evidence="3">
    <location>
        <begin position="49"/>
        <end position="86"/>
    </location>
</feature>
<accession>A0A0U3SCL9</accession>
<name>A0A0U3SCL9_9BACT</name>
<evidence type="ECO:0000259" key="3">
    <source>
        <dbReference type="PROSITE" id="PS50966"/>
    </source>
</evidence>
<feature type="region of interest" description="Disordered" evidence="2">
    <location>
        <begin position="308"/>
        <end position="328"/>
    </location>
</feature>
<evidence type="ECO:0000256" key="2">
    <source>
        <dbReference type="SAM" id="MobiDB-lite"/>
    </source>
</evidence>
<keyword evidence="5" id="KW-1185">Reference proteome</keyword>
<gene>
    <name evidence="4" type="ORF">AUC43_01585</name>
</gene>
<dbReference type="GO" id="GO:0008270">
    <property type="term" value="F:zinc ion binding"/>
    <property type="evidence" value="ECO:0007669"/>
    <property type="project" value="UniProtKB-KW"/>
</dbReference>
<evidence type="ECO:0000313" key="5">
    <source>
        <dbReference type="Proteomes" id="UP000059542"/>
    </source>
</evidence>